<dbReference type="OrthoDB" id="677920at2"/>
<dbReference type="InterPro" id="IPR006121">
    <property type="entry name" value="HMA_dom"/>
</dbReference>
<dbReference type="GO" id="GO:0046872">
    <property type="term" value="F:metal ion binding"/>
    <property type="evidence" value="ECO:0007669"/>
    <property type="project" value="InterPro"/>
</dbReference>
<dbReference type="PATRIC" id="fig|35818.11.peg.729"/>
<dbReference type="Pfam" id="PF00403">
    <property type="entry name" value="HMA"/>
    <property type="match status" value="1"/>
</dbReference>
<dbReference type="GeneID" id="93196620"/>
<protein>
    <recommendedName>
        <fullName evidence="1">HMA domain-containing protein</fullName>
    </recommendedName>
</protein>
<dbReference type="Proteomes" id="UP000037997">
    <property type="component" value="Unassembled WGS sequence"/>
</dbReference>
<dbReference type="CDD" id="cd00371">
    <property type="entry name" value="HMA"/>
    <property type="match status" value="1"/>
</dbReference>
<accession>A0A0N0LTN5</accession>
<proteinExistence type="predicted"/>
<sequence>MKIQCVNIKCQGCVNKIQESLGQKFPTLKVDIPSQSVEVDANEEELKEIKAKLQELGFLKSEGVIGKIKGFFQ</sequence>
<evidence type="ECO:0000313" key="3">
    <source>
        <dbReference type="Proteomes" id="UP000037997"/>
    </source>
</evidence>
<name>A0A0N0LTN5_9HELI</name>
<dbReference type="InterPro" id="IPR036163">
    <property type="entry name" value="HMA_dom_sf"/>
</dbReference>
<reference evidence="2 3" key="1">
    <citation type="submission" date="2014-06" db="EMBL/GenBank/DDBJ databases">
        <title>Helicobacter pullorum isolates in fresh chicken meat - phenotypic and genotypic features.</title>
        <authorList>
            <person name="Borges V."/>
            <person name="Santos A."/>
            <person name="Correia C.B."/>
            <person name="Saraiva M."/>
            <person name="Menard A."/>
            <person name="Vieira L."/>
            <person name="Sampaio D.A."/>
            <person name="Gomes J.P."/>
            <person name="Oleastro M."/>
        </authorList>
    </citation>
    <scope>NUCLEOTIDE SEQUENCE [LARGE SCALE GENOMIC DNA]</scope>
    <source>
        <strain evidence="2 3">229334/12</strain>
    </source>
</reference>
<dbReference type="AlphaFoldDB" id="A0A0N0LTN5"/>
<dbReference type="RefSeq" id="WP_054197745.1">
    <property type="nucleotide sequence ID" value="NZ_CAJFGW010000002.1"/>
</dbReference>
<dbReference type="STRING" id="35818.HPU229336_09160"/>
<comment type="caution">
    <text evidence="2">The sequence shown here is derived from an EMBL/GenBank/DDBJ whole genome shotgun (WGS) entry which is preliminary data.</text>
</comment>
<organism evidence="2 3">
    <name type="scientific">Helicobacter pullorum</name>
    <dbReference type="NCBI Taxonomy" id="35818"/>
    <lineage>
        <taxon>Bacteria</taxon>
        <taxon>Pseudomonadati</taxon>
        <taxon>Campylobacterota</taxon>
        <taxon>Epsilonproteobacteria</taxon>
        <taxon>Campylobacterales</taxon>
        <taxon>Helicobacteraceae</taxon>
        <taxon>Helicobacter</taxon>
    </lineage>
</organism>
<evidence type="ECO:0000313" key="2">
    <source>
        <dbReference type="EMBL" id="KPH56158.1"/>
    </source>
</evidence>
<dbReference type="EMBL" id="JNOC01000017">
    <property type="protein sequence ID" value="KPH56158.1"/>
    <property type="molecule type" value="Genomic_DNA"/>
</dbReference>
<dbReference type="Gene3D" id="3.30.70.100">
    <property type="match status" value="1"/>
</dbReference>
<gene>
    <name evidence="2" type="ORF">HPU229334_03690</name>
</gene>
<dbReference type="SUPFAM" id="SSF55008">
    <property type="entry name" value="HMA, heavy metal-associated domain"/>
    <property type="match status" value="1"/>
</dbReference>
<evidence type="ECO:0000259" key="1">
    <source>
        <dbReference type="Pfam" id="PF00403"/>
    </source>
</evidence>
<feature type="domain" description="HMA" evidence="1">
    <location>
        <begin position="6"/>
        <end position="58"/>
    </location>
</feature>